<feature type="domain" description="Large ribosomal subunit protein bL25 L25" evidence="6">
    <location>
        <begin position="5"/>
        <end position="88"/>
    </location>
</feature>
<feature type="domain" description="Large ribosomal subunit protein bL25 beta" evidence="7">
    <location>
        <begin position="98"/>
        <end position="177"/>
    </location>
</feature>
<keyword evidence="1 5" id="KW-0699">rRNA-binding</keyword>
<dbReference type="GO" id="GO:0008097">
    <property type="term" value="F:5S rRNA binding"/>
    <property type="evidence" value="ECO:0007669"/>
    <property type="project" value="InterPro"/>
</dbReference>
<dbReference type="InterPro" id="IPR020057">
    <property type="entry name" value="Ribosomal_bL25_b-dom"/>
</dbReference>
<dbReference type="InterPro" id="IPR011035">
    <property type="entry name" value="Ribosomal_bL25/Gln-tRNA_synth"/>
</dbReference>
<dbReference type="GO" id="GO:0006412">
    <property type="term" value="P:translation"/>
    <property type="evidence" value="ECO:0007669"/>
    <property type="project" value="UniProtKB-UniRule"/>
</dbReference>
<dbReference type="NCBIfam" id="TIGR00731">
    <property type="entry name" value="bL25_bact_ctc"/>
    <property type="match status" value="1"/>
</dbReference>
<dbReference type="RefSeq" id="WP_027887391.1">
    <property type="nucleotide sequence ID" value="NZ_JBHSXZ010000003.1"/>
</dbReference>
<evidence type="ECO:0000256" key="2">
    <source>
        <dbReference type="ARBA" id="ARBA00022884"/>
    </source>
</evidence>
<dbReference type="GO" id="GO:0003735">
    <property type="term" value="F:structural constituent of ribosome"/>
    <property type="evidence" value="ECO:0007669"/>
    <property type="project" value="InterPro"/>
</dbReference>
<evidence type="ECO:0000256" key="1">
    <source>
        <dbReference type="ARBA" id="ARBA00022730"/>
    </source>
</evidence>
<comment type="subunit">
    <text evidence="5">Part of the 50S ribosomal subunit; part of the 5S rRNA/L5/L18/L25 subcomplex. Contacts the 5S rRNA. Binds to the 5S rRNA independently of L5 and L18.</text>
</comment>
<evidence type="ECO:0000256" key="3">
    <source>
        <dbReference type="ARBA" id="ARBA00022980"/>
    </source>
</evidence>
<dbReference type="AlphaFoldDB" id="A0A399E9C4"/>
<name>A0A399E9C4_9DEIN</name>
<dbReference type="InterPro" id="IPR001021">
    <property type="entry name" value="Ribosomal_bL25_long"/>
</dbReference>
<keyword evidence="3 5" id="KW-0689">Ribosomal protein</keyword>
<comment type="function">
    <text evidence="5">This is one of the proteins that binds to the 5S RNA in the ribosome where it forms part of the central protuberance.</text>
</comment>
<evidence type="ECO:0000313" key="9">
    <source>
        <dbReference type="Proteomes" id="UP000266089"/>
    </source>
</evidence>
<dbReference type="Gene3D" id="2.170.120.20">
    <property type="entry name" value="Ribosomal protein L25, beta domain"/>
    <property type="match status" value="1"/>
</dbReference>
<comment type="caution">
    <text evidence="8">The sequence shown here is derived from an EMBL/GenBank/DDBJ whole genome shotgun (WGS) entry which is preliminary data.</text>
</comment>
<dbReference type="HAMAP" id="MF_01334">
    <property type="entry name" value="Ribosomal_bL25_CTC"/>
    <property type="match status" value="1"/>
</dbReference>
<organism evidence="8 9">
    <name type="scientific">Meiothermus taiwanensis</name>
    <dbReference type="NCBI Taxonomy" id="172827"/>
    <lineage>
        <taxon>Bacteria</taxon>
        <taxon>Thermotogati</taxon>
        <taxon>Deinococcota</taxon>
        <taxon>Deinococci</taxon>
        <taxon>Thermales</taxon>
        <taxon>Thermaceae</taxon>
        <taxon>Meiothermus</taxon>
    </lineage>
</organism>
<evidence type="ECO:0000256" key="5">
    <source>
        <dbReference type="HAMAP-Rule" id="MF_01334"/>
    </source>
</evidence>
<dbReference type="EMBL" id="QWKX01000003">
    <property type="protein sequence ID" value="RIH79769.1"/>
    <property type="molecule type" value="Genomic_DNA"/>
</dbReference>
<dbReference type="InterPro" id="IPR020930">
    <property type="entry name" value="Ribosomal_uL5_bac-type"/>
</dbReference>
<keyword evidence="2 5" id="KW-0694">RNA-binding</keyword>
<dbReference type="Pfam" id="PF14693">
    <property type="entry name" value="Ribosomal_TL5_C"/>
    <property type="match status" value="1"/>
</dbReference>
<comment type="similarity">
    <text evidence="5">Belongs to the bacterial ribosomal protein bL25 family. CTC subfamily.</text>
</comment>
<dbReference type="Gene3D" id="2.40.240.10">
    <property type="entry name" value="Ribosomal Protein L25, Chain P"/>
    <property type="match status" value="1"/>
</dbReference>
<evidence type="ECO:0000259" key="7">
    <source>
        <dbReference type="Pfam" id="PF14693"/>
    </source>
</evidence>
<dbReference type="CDD" id="cd00495">
    <property type="entry name" value="Ribosomal_L25_TL5_CTC"/>
    <property type="match status" value="1"/>
</dbReference>
<dbReference type="Proteomes" id="UP000266089">
    <property type="component" value="Unassembled WGS sequence"/>
</dbReference>
<dbReference type="GO" id="GO:0022625">
    <property type="term" value="C:cytosolic large ribosomal subunit"/>
    <property type="evidence" value="ECO:0007669"/>
    <property type="project" value="TreeGrafter"/>
</dbReference>
<dbReference type="PANTHER" id="PTHR33284">
    <property type="entry name" value="RIBOSOMAL PROTEIN L25/GLN-TRNA SYNTHETASE, ANTI-CODON-BINDING DOMAIN-CONTAINING PROTEIN"/>
    <property type="match status" value="1"/>
</dbReference>
<evidence type="ECO:0000313" key="8">
    <source>
        <dbReference type="EMBL" id="RIH79769.1"/>
    </source>
</evidence>
<reference evidence="8 9" key="1">
    <citation type="submission" date="2018-08" db="EMBL/GenBank/DDBJ databases">
        <title>Meiothermus cateniformans JCM 15151 genome sequencing project.</title>
        <authorList>
            <person name="Da Costa M.S."/>
            <person name="Albuquerque L."/>
            <person name="Raposo P."/>
            <person name="Froufe H.J.C."/>
            <person name="Barroso C.S."/>
            <person name="Egas C."/>
        </authorList>
    </citation>
    <scope>NUCLEOTIDE SEQUENCE [LARGE SCALE GENOMIC DNA]</scope>
    <source>
        <strain evidence="8 9">JCM 15151</strain>
    </source>
</reference>
<accession>A0A399E9C4</accession>
<protein>
    <recommendedName>
        <fullName evidence="5">Large ribosomal subunit protein bL25</fullName>
    </recommendedName>
    <alternativeName>
        <fullName evidence="5">General stress protein CTC</fullName>
    </alternativeName>
</protein>
<dbReference type="SUPFAM" id="SSF50715">
    <property type="entry name" value="Ribosomal protein L25-like"/>
    <property type="match status" value="1"/>
</dbReference>
<keyword evidence="4 5" id="KW-0687">Ribonucleoprotein</keyword>
<evidence type="ECO:0000259" key="6">
    <source>
        <dbReference type="Pfam" id="PF01386"/>
    </source>
</evidence>
<dbReference type="InterPro" id="IPR020056">
    <property type="entry name" value="Rbsml_bL25/Gln-tRNA_synth_N"/>
</dbReference>
<dbReference type="Pfam" id="PF01386">
    <property type="entry name" value="Ribosomal_L25p"/>
    <property type="match status" value="1"/>
</dbReference>
<sequence>MEYRIKAQIRGNEKPMALRDAGKLPGVVYNRSENYKVTVDLKEFNKVFMAAGIHHVITLELENGKTVDTLVRQVNLDKRRRRPEHVDFYALSDEPVLMWIPVKIEGTAQGVREGGVLQLVNNDVQVKVSPKAIPPYIEVNVSHLRIGDSIHADELSLPQGVTLAMNPRDTIVAIVPPEDVEKLEAQAAEAPAEVEVIKKGKTEEEK</sequence>
<dbReference type="InterPro" id="IPR029751">
    <property type="entry name" value="Ribosomal_L25_dom"/>
</dbReference>
<proteinExistence type="inferred from homology"/>
<dbReference type="OrthoDB" id="9790002at2"/>
<dbReference type="PANTHER" id="PTHR33284:SF1">
    <property type="entry name" value="RIBOSOMAL PROTEIN L25_GLN-TRNA SYNTHETASE, ANTI-CODON-BINDING DOMAIN-CONTAINING PROTEIN"/>
    <property type="match status" value="1"/>
</dbReference>
<gene>
    <name evidence="5 8" type="primary">rplY</name>
    <name evidence="5" type="synonym">ctc</name>
    <name evidence="8" type="ORF">Mcate_00206</name>
</gene>
<evidence type="ECO:0000256" key="4">
    <source>
        <dbReference type="ARBA" id="ARBA00023274"/>
    </source>
</evidence>
<dbReference type="InterPro" id="IPR037121">
    <property type="entry name" value="Ribosomal_bL25_C"/>
</dbReference>